<keyword evidence="5" id="KW-0998">Cell outer membrane</keyword>
<dbReference type="GO" id="GO:0009252">
    <property type="term" value="P:peptidoglycan biosynthetic process"/>
    <property type="evidence" value="ECO:0007669"/>
    <property type="project" value="TreeGrafter"/>
</dbReference>
<dbReference type="PANTHER" id="PTHR38776">
    <property type="entry name" value="MLTA-INTERACTING PROTEIN-RELATED"/>
    <property type="match status" value="1"/>
</dbReference>
<reference evidence="7 8" key="1">
    <citation type="submission" date="2020-03" db="EMBL/GenBank/DDBJ databases">
        <title>Complete genome sequence of Shewanella sp.</title>
        <authorList>
            <person name="Kim Y.-S."/>
            <person name="Kim S.-J."/>
            <person name="Jung H.-K."/>
            <person name="Kim K.-H."/>
        </authorList>
    </citation>
    <scope>NUCLEOTIDE SEQUENCE [LARGE SCALE GENOMIC DNA]</scope>
    <source>
        <strain evidence="7 8">PN3F2</strain>
    </source>
</reference>
<sequence>MVTRKMLKYINACLGVILISLSSFTYAQDELNCLSSNDCITVGEWEFSIAFGYGKKMNPLQDNDDIPLYLVPSIAYYGENWFFDNGNLGYTVKESESFSINIVTSFSDDRAFFYDWDPSNIFLAKNSDGQDINISPTALSRGVTEQPKVFNSLESRRFTLYGGLEAFFYTGYGFIKLAYAHDMFNVHNGETGHLSWNYSTAIEQWVFDFVIRADWKSAQVIQYYYGVRESENPYWSKQYQASSGWNTGAELTTRYIINEDWNLLMALRYTALAEEIKHSPLINEDNSHTYFVGAAYRF</sequence>
<protein>
    <submittedName>
        <fullName evidence="7">MipA/OmpV family protein</fullName>
    </submittedName>
</protein>
<evidence type="ECO:0000256" key="3">
    <source>
        <dbReference type="ARBA" id="ARBA00022729"/>
    </source>
</evidence>
<comment type="similarity">
    <text evidence="2">Belongs to the MipA/OmpV family.</text>
</comment>
<dbReference type="KEGG" id="saes:HBH39_03985"/>
<dbReference type="InterPro" id="IPR010583">
    <property type="entry name" value="MipA"/>
</dbReference>
<comment type="subcellular location">
    <subcellularLocation>
        <location evidence="1">Cell outer membrane</location>
    </subcellularLocation>
</comment>
<feature type="signal peptide" evidence="6">
    <location>
        <begin position="1"/>
        <end position="27"/>
    </location>
</feature>
<evidence type="ECO:0000313" key="7">
    <source>
        <dbReference type="EMBL" id="QIR13760.1"/>
    </source>
</evidence>
<evidence type="ECO:0000256" key="4">
    <source>
        <dbReference type="ARBA" id="ARBA00023136"/>
    </source>
</evidence>
<name>A0A6G9QGV9_9GAMM</name>
<dbReference type="Proteomes" id="UP000502608">
    <property type="component" value="Chromosome"/>
</dbReference>
<dbReference type="GO" id="GO:0009279">
    <property type="term" value="C:cell outer membrane"/>
    <property type="evidence" value="ECO:0007669"/>
    <property type="project" value="UniProtKB-SubCell"/>
</dbReference>
<keyword evidence="4" id="KW-0472">Membrane</keyword>
<evidence type="ECO:0000256" key="5">
    <source>
        <dbReference type="ARBA" id="ARBA00023237"/>
    </source>
</evidence>
<accession>A0A6G9QGV9</accession>
<dbReference type="EMBL" id="CP050313">
    <property type="protein sequence ID" value="QIR13760.1"/>
    <property type="molecule type" value="Genomic_DNA"/>
</dbReference>
<organism evidence="7 8">
    <name type="scientific">Shewanella aestuarii</name>
    <dbReference type="NCBI Taxonomy" id="1028752"/>
    <lineage>
        <taxon>Bacteria</taxon>
        <taxon>Pseudomonadati</taxon>
        <taxon>Pseudomonadota</taxon>
        <taxon>Gammaproteobacteria</taxon>
        <taxon>Alteromonadales</taxon>
        <taxon>Shewanellaceae</taxon>
        <taxon>Shewanella</taxon>
    </lineage>
</organism>
<keyword evidence="8" id="KW-1185">Reference proteome</keyword>
<dbReference type="Pfam" id="PF06629">
    <property type="entry name" value="MipA"/>
    <property type="match status" value="1"/>
</dbReference>
<keyword evidence="3 6" id="KW-0732">Signal</keyword>
<evidence type="ECO:0000256" key="6">
    <source>
        <dbReference type="SAM" id="SignalP"/>
    </source>
</evidence>
<feature type="chain" id="PRO_5026358307" evidence="6">
    <location>
        <begin position="28"/>
        <end position="298"/>
    </location>
</feature>
<evidence type="ECO:0000256" key="2">
    <source>
        <dbReference type="ARBA" id="ARBA00005722"/>
    </source>
</evidence>
<dbReference type="PANTHER" id="PTHR38776:SF1">
    <property type="entry name" value="MLTA-INTERACTING PROTEIN-RELATED"/>
    <property type="match status" value="1"/>
</dbReference>
<evidence type="ECO:0000313" key="8">
    <source>
        <dbReference type="Proteomes" id="UP000502608"/>
    </source>
</evidence>
<dbReference type="AlphaFoldDB" id="A0A6G9QGV9"/>
<proteinExistence type="inferred from homology"/>
<evidence type="ECO:0000256" key="1">
    <source>
        <dbReference type="ARBA" id="ARBA00004442"/>
    </source>
</evidence>
<gene>
    <name evidence="7" type="ORF">HBH39_03985</name>
</gene>